<keyword evidence="5" id="KW-0067">ATP-binding</keyword>
<dbReference type="Gene3D" id="3.30.300.30">
    <property type="match status" value="1"/>
</dbReference>
<dbReference type="PROSITE" id="PS00455">
    <property type="entry name" value="AMP_BINDING"/>
    <property type="match status" value="1"/>
</dbReference>
<dbReference type="Proteomes" id="UP000823749">
    <property type="component" value="Chromosome 1"/>
</dbReference>
<evidence type="ECO:0000259" key="7">
    <source>
        <dbReference type="Pfam" id="PF00501"/>
    </source>
</evidence>
<dbReference type="GO" id="GO:0009698">
    <property type="term" value="P:phenylpropanoid metabolic process"/>
    <property type="evidence" value="ECO:0007669"/>
    <property type="project" value="UniProtKB-KW"/>
</dbReference>
<dbReference type="GO" id="GO:0005524">
    <property type="term" value="F:ATP binding"/>
    <property type="evidence" value="ECO:0007669"/>
    <property type="project" value="UniProtKB-KW"/>
</dbReference>
<dbReference type="InterPro" id="IPR042099">
    <property type="entry name" value="ANL_N_sf"/>
</dbReference>
<keyword evidence="4" id="KW-0547">Nucleotide-binding</keyword>
<dbReference type="InterPro" id="IPR045851">
    <property type="entry name" value="AMP-bd_C_sf"/>
</dbReference>
<keyword evidence="10" id="KW-1185">Reference proteome</keyword>
<dbReference type="InterPro" id="IPR000873">
    <property type="entry name" value="AMP-dep_synth/lig_dom"/>
</dbReference>
<keyword evidence="6" id="KW-0587">Phenylpropanoid metabolism</keyword>
<dbReference type="Pfam" id="PF13193">
    <property type="entry name" value="AMP-binding_C"/>
    <property type="match status" value="1"/>
</dbReference>
<accession>A0AAV6LPK5</accession>
<evidence type="ECO:0000256" key="3">
    <source>
        <dbReference type="ARBA" id="ARBA00022598"/>
    </source>
</evidence>
<evidence type="ECO:0000256" key="4">
    <source>
        <dbReference type="ARBA" id="ARBA00022741"/>
    </source>
</evidence>
<evidence type="ECO:0000256" key="1">
    <source>
        <dbReference type="ARBA" id="ARBA00004930"/>
    </source>
</evidence>
<dbReference type="PANTHER" id="PTHR24096">
    <property type="entry name" value="LONG-CHAIN-FATTY-ACID--COA LIGASE"/>
    <property type="match status" value="1"/>
</dbReference>
<evidence type="ECO:0000313" key="9">
    <source>
        <dbReference type="EMBL" id="KAG5566644.1"/>
    </source>
</evidence>
<dbReference type="EMBL" id="JACTNZ010000001">
    <property type="protein sequence ID" value="KAG5566644.1"/>
    <property type="molecule type" value="Genomic_DNA"/>
</dbReference>
<feature type="domain" description="AMP-binding enzyme C-terminal" evidence="8">
    <location>
        <begin position="486"/>
        <end position="561"/>
    </location>
</feature>
<dbReference type="InterPro" id="IPR025110">
    <property type="entry name" value="AMP-bd_C"/>
</dbReference>
<evidence type="ECO:0000256" key="6">
    <source>
        <dbReference type="ARBA" id="ARBA00023051"/>
    </source>
</evidence>
<protein>
    <recommendedName>
        <fullName evidence="11">4-coumarate--CoA ligase</fullName>
    </recommendedName>
</protein>
<comment type="caution">
    <text evidence="9">The sequence shown here is derived from an EMBL/GenBank/DDBJ whole genome shotgun (WGS) entry which is preliminary data.</text>
</comment>
<proteinExistence type="inferred from homology"/>
<comment type="similarity">
    <text evidence="2">Belongs to the ATP-dependent AMP-binding enzyme family.</text>
</comment>
<dbReference type="FunFam" id="3.40.50.12780:FF:000003">
    <property type="entry name" value="Long-chain-fatty-acid--CoA ligase FadD"/>
    <property type="match status" value="1"/>
</dbReference>
<evidence type="ECO:0000313" key="10">
    <source>
        <dbReference type="Proteomes" id="UP000823749"/>
    </source>
</evidence>
<comment type="pathway">
    <text evidence="1">Phytoalexin biosynthesis; 3,4',5-trihydroxystilbene biosynthesis; 3,4',5-trihydroxystilbene from trans-4-coumarate: step 1/2.</text>
</comment>
<dbReference type="InterPro" id="IPR020845">
    <property type="entry name" value="AMP-binding_CS"/>
</dbReference>
<reference evidence="9" key="1">
    <citation type="submission" date="2020-08" db="EMBL/GenBank/DDBJ databases">
        <title>Plant Genome Project.</title>
        <authorList>
            <person name="Zhang R.-G."/>
        </authorList>
    </citation>
    <scope>NUCLEOTIDE SEQUENCE</scope>
    <source>
        <strain evidence="9">WSP0</strain>
        <tissue evidence="9">Leaf</tissue>
    </source>
</reference>
<dbReference type="AlphaFoldDB" id="A0AAV6LPK5"/>
<dbReference type="CDD" id="cd05904">
    <property type="entry name" value="4CL"/>
    <property type="match status" value="1"/>
</dbReference>
<dbReference type="PANTHER" id="PTHR24096:SF425">
    <property type="entry name" value="4-COUMARATE--COA LIGASE-LIKE 7"/>
    <property type="match status" value="1"/>
</dbReference>
<feature type="domain" description="AMP-dependent synthetase/ligase" evidence="7">
    <location>
        <begin position="76"/>
        <end position="445"/>
    </location>
</feature>
<evidence type="ECO:0008006" key="11">
    <source>
        <dbReference type="Google" id="ProtNLM"/>
    </source>
</evidence>
<keyword evidence="3" id="KW-0436">Ligase</keyword>
<dbReference type="Pfam" id="PF00501">
    <property type="entry name" value="AMP-binding"/>
    <property type="match status" value="1"/>
</dbReference>
<dbReference type="FunFam" id="3.30.300.30:FF:000007">
    <property type="entry name" value="4-coumarate--CoA ligase 2"/>
    <property type="match status" value="1"/>
</dbReference>
<sequence length="575" mass="62620">MRINDTSSSLGYLINEVSHGVLIGVLTSVIRALSEPEFEKAMEKSGYGQDGIYRSLRPPLLLPTDPNLSMVSFLFRNSSSYSDKPALIDADSGHTLTFSQFKSTVAKLSHAFLHQLGIKKNDVVLIFAPNSIQFPICFFATIAIGAIATTVNPAYTVSEIAKQVNDCKPKVIVTVPDLWDKVKGFGLKCVMIGSEENSNLICNSSNSNVAWFVDLVKNSGLASDLLPVAEIKSSDTAALLYSSGTTGASKGVMLSHGNFVAAALMVTADQELTGEMHNVYLCVLPMFHVFGLASIMFAQLQRGNAIVSMGKFDLEMVLRAVEKYRVTHLWVVPPIVLALAKNSIVKKYDTSSLRQIGSGAAPLGNDLMAECAKNFHRAVVIQGFGMTETCGIISLENDRKGPRNTGSVGTVVAGVECQIVSVETQKPLPPKHLGEIWVRGANMMQDKEGWVRTGDLEYFDEEGQVFIVDRLKELIKYKGFQIAPAELEGLLVSHSEILDAVVIPFPDAKAGEVPAAYVVRSPNSSLTEDDVKKFIADQVASFKRLRWVTFINSVPKTASGKILRRVLIEQVQSKI</sequence>
<gene>
    <name evidence="9" type="ORF">RHGRI_002262</name>
</gene>
<name>A0AAV6LPK5_9ERIC</name>
<dbReference type="GO" id="GO:0050563">
    <property type="term" value="F:trans-feruloyl-CoA synthase activity"/>
    <property type="evidence" value="ECO:0007669"/>
    <property type="project" value="UniProtKB-ARBA"/>
</dbReference>
<evidence type="ECO:0000256" key="2">
    <source>
        <dbReference type="ARBA" id="ARBA00006432"/>
    </source>
</evidence>
<evidence type="ECO:0000256" key="5">
    <source>
        <dbReference type="ARBA" id="ARBA00022840"/>
    </source>
</evidence>
<organism evidence="9 10">
    <name type="scientific">Rhododendron griersonianum</name>
    <dbReference type="NCBI Taxonomy" id="479676"/>
    <lineage>
        <taxon>Eukaryota</taxon>
        <taxon>Viridiplantae</taxon>
        <taxon>Streptophyta</taxon>
        <taxon>Embryophyta</taxon>
        <taxon>Tracheophyta</taxon>
        <taxon>Spermatophyta</taxon>
        <taxon>Magnoliopsida</taxon>
        <taxon>eudicotyledons</taxon>
        <taxon>Gunneridae</taxon>
        <taxon>Pentapetalae</taxon>
        <taxon>asterids</taxon>
        <taxon>Ericales</taxon>
        <taxon>Ericaceae</taxon>
        <taxon>Ericoideae</taxon>
        <taxon>Rhodoreae</taxon>
        <taxon>Rhododendron</taxon>
    </lineage>
</organism>
<dbReference type="SUPFAM" id="SSF56801">
    <property type="entry name" value="Acetyl-CoA synthetase-like"/>
    <property type="match status" value="1"/>
</dbReference>
<dbReference type="Gene3D" id="3.40.50.12780">
    <property type="entry name" value="N-terminal domain of ligase-like"/>
    <property type="match status" value="1"/>
</dbReference>
<evidence type="ECO:0000259" key="8">
    <source>
        <dbReference type="Pfam" id="PF13193"/>
    </source>
</evidence>
<dbReference type="GO" id="GO:0106286">
    <property type="term" value="F:(E)-caffeate-CoA ligase activity"/>
    <property type="evidence" value="ECO:0007669"/>
    <property type="project" value="UniProtKB-ARBA"/>
</dbReference>